<feature type="transmembrane region" description="Helical" evidence="8">
    <location>
        <begin position="26"/>
        <end position="47"/>
    </location>
</feature>
<accession>A0A494VSK3</accession>
<evidence type="ECO:0000256" key="6">
    <source>
        <dbReference type="ARBA" id="ARBA00023136"/>
    </source>
</evidence>
<dbReference type="KEGG" id="muh:HYN43_017770"/>
<dbReference type="RefSeq" id="WP_119410627.1">
    <property type="nucleotide sequence ID" value="NZ_CP032869.1"/>
</dbReference>
<reference evidence="9 10" key="1">
    <citation type="submission" date="2018-10" db="EMBL/GenBank/DDBJ databases">
        <title>Genome sequencing of Mucilaginibacter sp. HYN0043.</title>
        <authorList>
            <person name="Kim M."/>
            <person name="Yi H."/>
        </authorList>
    </citation>
    <scope>NUCLEOTIDE SEQUENCE [LARGE SCALE GENOMIC DNA]</scope>
    <source>
        <strain evidence="9 10">HYN0043</strain>
    </source>
</reference>
<gene>
    <name evidence="9" type="ORF">HYN43_017770</name>
</gene>
<keyword evidence="5 8" id="KW-1133">Transmembrane helix</keyword>
<dbReference type="GO" id="GO:0015031">
    <property type="term" value="P:protein transport"/>
    <property type="evidence" value="ECO:0007669"/>
    <property type="project" value="UniProtKB-KW"/>
</dbReference>
<evidence type="ECO:0000256" key="1">
    <source>
        <dbReference type="ARBA" id="ARBA00004162"/>
    </source>
</evidence>
<evidence type="ECO:0000256" key="8">
    <source>
        <dbReference type="SAM" id="Phobius"/>
    </source>
</evidence>
<keyword evidence="7" id="KW-0653">Protein transport</keyword>
<evidence type="ECO:0000313" key="10">
    <source>
        <dbReference type="Proteomes" id="UP000270046"/>
    </source>
</evidence>
<evidence type="ECO:0000256" key="4">
    <source>
        <dbReference type="ARBA" id="ARBA00022692"/>
    </source>
</evidence>
<dbReference type="GO" id="GO:0022857">
    <property type="term" value="F:transmembrane transporter activity"/>
    <property type="evidence" value="ECO:0007669"/>
    <property type="project" value="InterPro"/>
</dbReference>
<organism evidence="9 10">
    <name type="scientific">Mucilaginibacter celer</name>
    <dbReference type="NCBI Taxonomy" id="2305508"/>
    <lineage>
        <taxon>Bacteria</taxon>
        <taxon>Pseudomonadati</taxon>
        <taxon>Bacteroidota</taxon>
        <taxon>Sphingobacteriia</taxon>
        <taxon>Sphingobacteriales</taxon>
        <taxon>Sphingobacteriaceae</taxon>
        <taxon>Mucilaginibacter</taxon>
    </lineage>
</organism>
<dbReference type="PANTHER" id="PTHR30558">
    <property type="entry name" value="EXBD MEMBRANE COMPONENT OF PMF-DRIVEN MACROMOLECULE IMPORT SYSTEM"/>
    <property type="match status" value="1"/>
</dbReference>
<evidence type="ECO:0000256" key="3">
    <source>
        <dbReference type="ARBA" id="ARBA00022475"/>
    </source>
</evidence>
<sequence>MAELNASPSNAGGKHKRKKMSTRVDLTAMVDLAFLLITFFIMTTTLAKSKAMDLTMPVKGPEQGEVSDKRTLTIVLGKDNKAMYFLGLLKKPIIAPTIAGFSASGIRKVIIETSKKVREDTGKPMIVLIKPGDKSQYSSLVSTLDEMAITGIQQYAIVDIEPADAAALAQKGI</sequence>
<dbReference type="Proteomes" id="UP000270046">
    <property type="component" value="Chromosome"/>
</dbReference>
<dbReference type="GO" id="GO:0005886">
    <property type="term" value="C:plasma membrane"/>
    <property type="evidence" value="ECO:0007669"/>
    <property type="project" value="UniProtKB-SubCell"/>
</dbReference>
<keyword evidence="7" id="KW-0813">Transport</keyword>
<comment type="similarity">
    <text evidence="2 7">Belongs to the ExbD/TolR family.</text>
</comment>
<dbReference type="OrthoDB" id="952702at2"/>
<name>A0A494VSK3_9SPHI</name>
<keyword evidence="4 7" id="KW-0812">Transmembrane</keyword>
<comment type="subcellular location">
    <subcellularLocation>
        <location evidence="1">Cell membrane</location>
        <topology evidence="1">Single-pass membrane protein</topology>
    </subcellularLocation>
    <subcellularLocation>
        <location evidence="7">Cell membrane</location>
        <topology evidence="7">Single-pass type II membrane protein</topology>
    </subcellularLocation>
</comment>
<evidence type="ECO:0000256" key="7">
    <source>
        <dbReference type="RuleBase" id="RU003879"/>
    </source>
</evidence>
<dbReference type="Pfam" id="PF02472">
    <property type="entry name" value="ExbD"/>
    <property type="match status" value="1"/>
</dbReference>
<dbReference type="EMBL" id="CP032869">
    <property type="protein sequence ID" value="AYL97041.1"/>
    <property type="molecule type" value="Genomic_DNA"/>
</dbReference>
<evidence type="ECO:0000256" key="2">
    <source>
        <dbReference type="ARBA" id="ARBA00005811"/>
    </source>
</evidence>
<keyword evidence="10" id="KW-1185">Reference proteome</keyword>
<evidence type="ECO:0000256" key="5">
    <source>
        <dbReference type="ARBA" id="ARBA00022989"/>
    </source>
</evidence>
<keyword evidence="3" id="KW-1003">Cell membrane</keyword>
<protein>
    <submittedName>
        <fullName evidence="9">Biopolymer transporter ExbD</fullName>
    </submittedName>
</protein>
<proteinExistence type="inferred from homology"/>
<evidence type="ECO:0000313" key="9">
    <source>
        <dbReference type="EMBL" id="AYL97041.1"/>
    </source>
</evidence>
<dbReference type="AlphaFoldDB" id="A0A494VSK3"/>
<keyword evidence="6 8" id="KW-0472">Membrane</keyword>
<dbReference type="InterPro" id="IPR003400">
    <property type="entry name" value="ExbD"/>
</dbReference>
<dbReference type="PANTHER" id="PTHR30558:SF3">
    <property type="entry name" value="BIOPOLYMER TRANSPORT PROTEIN EXBD-RELATED"/>
    <property type="match status" value="1"/>
</dbReference>